<dbReference type="PANTHER" id="PTHR11803:SF39">
    <property type="entry name" value="2-IMINOBUTANOATE_2-IMINOPROPANOATE DEAMINASE"/>
    <property type="match status" value="1"/>
</dbReference>
<dbReference type="Pfam" id="PF01042">
    <property type="entry name" value="Ribonuc_L-PSP"/>
    <property type="match status" value="1"/>
</dbReference>
<dbReference type="AlphaFoldDB" id="A0AAV5VM22"/>
<dbReference type="PROSITE" id="PS01094">
    <property type="entry name" value="UPF0076"/>
    <property type="match status" value="1"/>
</dbReference>
<dbReference type="PANTHER" id="PTHR11803">
    <property type="entry name" value="2-IMINOBUTANOATE/2-IMINOPROPANOATE DEAMINASE RIDA"/>
    <property type="match status" value="1"/>
</dbReference>
<organism evidence="3 4">
    <name type="scientific">Pristionchus fissidentatus</name>
    <dbReference type="NCBI Taxonomy" id="1538716"/>
    <lineage>
        <taxon>Eukaryota</taxon>
        <taxon>Metazoa</taxon>
        <taxon>Ecdysozoa</taxon>
        <taxon>Nematoda</taxon>
        <taxon>Chromadorea</taxon>
        <taxon>Rhabditida</taxon>
        <taxon>Rhabditina</taxon>
        <taxon>Diplogasteromorpha</taxon>
        <taxon>Diplogasteroidea</taxon>
        <taxon>Neodiplogasteridae</taxon>
        <taxon>Pristionchus</taxon>
    </lineage>
</organism>
<dbReference type="GO" id="GO:0005739">
    <property type="term" value="C:mitochondrion"/>
    <property type="evidence" value="ECO:0007669"/>
    <property type="project" value="TreeGrafter"/>
</dbReference>
<evidence type="ECO:0000256" key="2">
    <source>
        <dbReference type="SAM" id="MobiDB-lite"/>
    </source>
</evidence>
<proteinExistence type="inferred from homology"/>
<dbReference type="EMBL" id="BTSY01000003">
    <property type="protein sequence ID" value="GMT20615.1"/>
    <property type="molecule type" value="Genomic_DNA"/>
</dbReference>
<dbReference type="InterPro" id="IPR006056">
    <property type="entry name" value="RidA"/>
</dbReference>
<feature type="region of interest" description="Disordered" evidence="2">
    <location>
        <begin position="1"/>
        <end position="28"/>
    </location>
</feature>
<dbReference type="InterPro" id="IPR006175">
    <property type="entry name" value="YjgF/YER057c/UK114"/>
</dbReference>
<sequence length="172" mass="18240">MPSTRAAPKRPADSEGETTSKQAKPDDDIEKFSVAKMASTITRQIIHTAKAPAAVGPYSQAVRVGDTIYLSGSIGFVPETMELAKGGVEAEAHQALKNIGEVLKAAGVGYGNVVKTTVLLKSIDDFARVNAIYTEYFTEKYPARAAYQVAALPKNALVEIEAIAVTGKIVDV</sequence>
<dbReference type="GO" id="GO:0019239">
    <property type="term" value="F:deaminase activity"/>
    <property type="evidence" value="ECO:0007669"/>
    <property type="project" value="TreeGrafter"/>
</dbReference>
<dbReference type="Gene3D" id="3.30.1330.40">
    <property type="entry name" value="RutC-like"/>
    <property type="match status" value="1"/>
</dbReference>
<dbReference type="GO" id="GO:0005829">
    <property type="term" value="C:cytosol"/>
    <property type="evidence" value="ECO:0007669"/>
    <property type="project" value="TreeGrafter"/>
</dbReference>
<dbReference type="Proteomes" id="UP001432322">
    <property type="component" value="Unassembled WGS sequence"/>
</dbReference>
<comment type="similarity">
    <text evidence="1">Belongs to the RutC family.</text>
</comment>
<dbReference type="NCBIfam" id="TIGR00004">
    <property type="entry name" value="Rid family detoxifying hydrolase"/>
    <property type="match status" value="1"/>
</dbReference>
<dbReference type="InterPro" id="IPR019897">
    <property type="entry name" value="RidA_CS"/>
</dbReference>
<evidence type="ECO:0000256" key="1">
    <source>
        <dbReference type="ARBA" id="ARBA00010552"/>
    </source>
</evidence>
<reference evidence="3" key="1">
    <citation type="submission" date="2023-10" db="EMBL/GenBank/DDBJ databases">
        <title>Genome assembly of Pristionchus species.</title>
        <authorList>
            <person name="Yoshida K."/>
            <person name="Sommer R.J."/>
        </authorList>
    </citation>
    <scope>NUCLEOTIDE SEQUENCE</scope>
    <source>
        <strain evidence="3">RS5133</strain>
    </source>
</reference>
<dbReference type="SUPFAM" id="SSF55298">
    <property type="entry name" value="YjgF-like"/>
    <property type="match status" value="1"/>
</dbReference>
<name>A0AAV5VM22_9BILA</name>
<evidence type="ECO:0000313" key="3">
    <source>
        <dbReference type="EMBL" id="GMT20615.1"/>
    </source>
</evidence>
<protein>
    <submittedName>
        <fullName evidence="3">Uncharacterized protein</fullName>
    </submittedName>
</protein>
<comment type="caution">
    <text evidence="3">The sequence shown here is derived from an EMBL/GenBank/DDBJ whole genome shotgun (WGS) entry which is preliminary data.</text>
</comment>
<dbReference type="FunFam" id="3.30.1330.40:FF:000001">
    <property type="entry name" value="L-PSP family endoribonuclease"/>
    <property type="match status" value="1"/>
</dbReference>
<evidence type="ECO:0000313" key="4">
    <source>
        <dbReference type="Proteomes" id="UP001432322"/>
    </source>
</evidence>
<keyword evidence="4" id="KW-1185">Reference proteome</keyword>
<dbReference type="CDD" id="cd00448">
    <property type="entry name" value="YjgF_YER057c_UK114_family"/>
    <property type="match status" value="1"/>
</dbReference>
<dbReference type="InterPro" id="IPR035959">
    <property type="entry name" value="RutC-like_sf"/>
</dbReference>
<gene>
    <name evidence="3" type="ORF">PFISCL1PPCAC_11912</name>
</gene>
<accession>A0AAV5VM22</accession>